<dbReference type="Proteomes" id="UP001222325">
    <property type="component" value="Unassembled WGS sequence"/>
</dbReference>
<dbReference type="InterPro" id="IPR052626">
    <property type="entry name" value="SWT1_Regulator"/>
</dbReference>
<dbReference type="GO" id="GO:0004540">
    <property type="term" value="F:RNA nuclease activity"/>
    <property type="evidence" value="ECO:0007669"/>
    <property type="project" value="UniProtKB-ARBA"/>
</dbReference>
<dbReference type="EMBL" id="JARJCN010000014">
    <property type="protein sequence ID" value="KAJ7094653.1"/>
    <property type="molecule type" value="Genomic_DNA"/>
</dbReference>
<dbReference type="PANTHER" id="PTHR16161:SF0">
    <property type="entry name" value="TRANSCRIPTIONAL PROTEIN SWT1"/>
    <property type="match status" value="1"/>
</dbReference>
<keyword evidence="3" id="KW-1185">Reference proteome</keyword>
<dbReference type="GO" id="GO:0005634">
    <property type="term" value="C:nucleus"/>
    <property type="evidence" value="ECO:0007669"/>
    <property type="project" value="TreeGrafter"/>
</dbReference>
<dbReference type="AlphaFoldDB" id="A0AAD6UB15"/>
<dbReference type="Pfam" id="PF13638">
    <property type="entry name" value="PIN_4"/>
    <property type="match status" value="1"/>
</dbReference>
<dbReference type="Gene3D" id="3.40.50.1010">
    <property type="entry name" value="5'-nuclease"/>
    <property type="match status" value="1"/>
</dbReference>
<dbReference type="InterPro" id="IPR029060">
    <property type="entry name" value="PIN-like_dom_sf"/>
</dbReference>
<reference evidence="2" key="1">
    <citation type="submission" date="2023-03" db="EMBL/GenBank/DDBJ databases">
        <title>Massive genome expansion in bonnet fungi (Mycena s.s.) driven by repeated elements and novel gene families across ecological guilds.</title>
        <authorList>
            <consortium name="Lawrence Berkeley National Laboratory"/>
            <person name="Harder C.B."/>
            <person name="Miyauchi S."/>
            <person name="Viragh M."/>
            <person name="Kuo A."/>
            <person name="Thoen E."/>
            <person name="Andreopoulos B."/>
            <person name="Lu D."/>
            <person name="Skrede I."/>
            <person name="Drula E."/>
            <person name="Henrissat B."/>
            <person name="Morin E."/>
            <person name="Kohler A."/>
            <person name="Barry K."/>
            <person name="LaButti K."/>
            <person name="Morin E."/>
            <person name="Salamov A."/>
            <person name="Lipzen A."/>
            <person name="Mereny Z."/>
            <person name="Hegedus B."/>
            <person name="Baldrian P."/>
            <person name="Stursova M."/>
            <person name="Weitz H."/>
            <person name="Taylor A."/>
            <person name="Grigoriev I.V."/>
            <person name="Nagy L.G."/>
            <person name="Martin F."/>
            <person name="Kauserud H."/>
        </authorList>
    </citation>
    <scope>NUCLEOTIDE SEQUENCE</scope>
    <source>
        <strain evidence="2">CBHHK173m</strain>
    </source>
</reference>
<dbReference type="PANTHER" id="PTHR16161">
    <property type="entry name" value="TRANSCRIPTIONAL PROTEIN SWT1"/>
    <property type="match status" value="1"/>
</dbReference>
<proteinExistence type="predicted"/>
<comment type="caution">
    <text evidence="2">The sequence shown here is derived from an EMBL/GenBank/DDBJ whole genome shotgun (WGS) entry which is preliminary data.</text>
</comment>
<gene>
    <name evidence="2" type="ORF">B0H15DRAFT_830366</name>
</gene>
<dbReference type="CDD" id="cd18727">
    <property type="entry name" value="PIN_Swt1-like"/>
    <property type="match status" value="1"/>
</dbReference>
<evidence type="ECO:0000313" key="2">
    <source>
        <dbReference type="EMBL" id="KAJ7094653.1"/>
    </source>
</evidence>
<accession>A0AAD6UB15</accession>
<organism evidence="2 3">
    <name type="scientific">Mycena belliarum</name>
    <dbReference type="NCBI Taxonomy" id="1033014"/>
    <lineage>
        <taxon>Eukaryota</taxon>
        <taxon>Fungi</taxon>
        <taxon>Dikarya</taxon>
        <taxon>Basidiomycota</taxon>
        <taxon>Agaricomycotina</taxon>
        <taxon>Agaricomycetes</taxon>
        <taxon>Agaricomycetidae</taxon>
        <taxon>Agaricales</taxon>
        <taxon>Marasmiineae</taxon>
        <taxon>Mycenaceae</taxon>
        <taxon>Mycena</taxon>
    </lineage>
</organism>
<feature type="domain" description="PIN" evidence="1">
    <location>
        <begin position="59"/>
        <end position="188"/>
    </location>
</feature>
<dbReference type="SMART" id="SM00670">
    <property type="entry name" value="PINc"/>
    <property type="match status" value="1"/>
</dbReference>
<protein>
    <submittedName>
        <fullName evidence="2">PIN domain-containing protein</fullName>
    </submittedName>
</protein>
<sequence length="389" mass="44245">MANFNGYSATMSSAAHNTASLHGTTSHIDATARLNNATLQQIDQLVQDVEMQAPLDDTTCIVLDTNILLQHLKLLQQFVRDVESAKLPILVIIPGAVLNELDGQKKSDRLGWFARRASEWMLEKVKERRSVRGQTNQETMKPSRNWRIRQPGESFGERGNDELILDCCIYFRSRFRTAFVSLDKTLCIESESHGIKSISPHSGRELARFLLGRDFDGSFTTYQADYTGIESLQQEQDDSMDVDEADPKLTQAQAMDLLHIQVIDHFTRLLVNLVGRVGGPELEDPCTDNNASQHAPKWKSKPYKEWNATDCLQYLDRRIRGKKTYPRLEVFLSKPYSHGARCGREWSYEAWSSALDGLRQIGDDWDEPSIRGDLEELARHREAVFGVSR</sequence>
<evidence type="ECO:0000313" key="3">
    <source>
        <dbReference type="Proteomes" id="UP001222325"/>
    </source>
</evidence>
<dbReference type="SUPFAM" id="SSF88723">
    <property type="entry name" value="PIN domain-like"/>
    <property type="match status" value="1"/>
</dbReference>
<dbReference type="InterPro" id="IPR002716">
    <property type="entry name" value="PIN_dom"/>
</dbReference>
<name>A0AAD6UB15_9AGAR</name>
<evidence type="ECO:0000259" key="1">
    <source>
        <dbReference type="SMART" id="SM00670"/>
    </source>
</evidence>